<evidence type="ECO:0000313" key="2">
    <source>
        <dbReference type="EMBL" id="GAA1516305.1"/>
    </source>
</evidence>
<evidence type="ECO:0008006" key="4">
    <source>
        <dbReference type="Google" id="ProtNLM"/>
    </source>
</evidence>
<reference evidence="2 3" key="1">
    <citation type="journal article" date="2019" name="Int. J. Syst. Evol. Microbiol.">
        <title>The Global Catalogue of Microorganisms (GCM) 10K type strain sequencing project: providing services to taxonomists for standard genome sequencing and annotation.</title>
        <authorList>
            <consortium name="The Broad Institute Genomics Platform"/>
            <consortium name="The Broad Institute Genome Sequencing Center for Infectious Disease"/>
            <person name="Wu L."/>
            <person name="Ma J."/>
        </authorList>
    </citation>
    <scope>NUCLEOTIDE SEQUENCE [LARGE SCALE GENOMIC DNA]</scope>
    <source>
        <strain evidence="2 3">JCM 14942</strain>
    </source>
</reference>
<dbReference type="Proteomes" id="UP001500842">
    <property type="component" value="Unassembled WGS sequence"/>
</dbReference>
<dbReference type="EMBL" id="BAAAOR010000015">
    <property type="protein sequence ID" value="GAA1516305.1"/>
    <property type="molecule type" value="Genomic_DNA"/>
</dbReference>
<comment type="caution">
    <text evidence="2">The sequence shown here is derived from an EMBL/GenBank/DDBJ whole genome shotgun (WGS) entry which is preliminary data.</text>
</comment>
<evidence type="ECO:0000313" key="3">
    <source>
        <dbReference type="Proteomes" id="UP001500842"/>
    </source>
</evidence>
<accession>A0ABN2ACE7</accession>
<gene>
    <name evidence="2" type="ORF">GCM10009788_20660</name>
</gene>
<keyword evidence="3" id="KW-1185">Reference proteome</keyword>
<proteinExistence type="predicted"/>
<dbReference type="PANTHER" id="PTHR24637:SF428">
    <property type="entry name" value="SCAVENGER RECEPTOR CLASS A MEMBER 3"/>
    <property type="match status" value="1"/>
</dbReference>
<sequence>MIPNRAERRTGKKKCRGSERLIRWQVAGVAGPQGEAGPAGPAGAQGPQGETGPAGPVGPQGAIGPLGPQGPAGPAGPVGAIGPAGPVGPTGPIGATGPQGPIGPQGATGPTGPAGPTGPVGPTGPAGGLGGAIYRTATSTTFEPDGATITTLTADCLAGEIALGGGVHAADPATVSAGQVLQQSYPSNSAGAPVTTAPSSWTVVYASLAAHSPGTLTAYVLCAPAP</sequence>
<name>A0ABN2ACE7_9ACTN</name>
<feature type="region of interest" description="Disordered" evidence="1">
    <location>
        <begin position="1"/>
        <end position="132"/>
    </location>
</feature>
<protein>
    <recommendedName>
        <fullName evidence="4">Collagen triple helix repeat-containing protein</fullName>
    </recommendedName>
</protein>
<organism evidence="2 3">
    <name type="scientific">Nocardioides humi</name>
    <dbReference type="NCBI Taxonomy" id="449461"/>
    <lineage>
        <taxon>Bacteria</taxon>
        <taxon>Bacillati</taxon>
        <taxon>Actinomycetota</taxon>
        <taxon>Actinomycetes</taxon>
        <taxon>Propionibacteriales</taxon>
        <taxon>Nocardioidaceae</taxon>
        <taxon>Nocardioides</taxon>
    </lineage>
</organism>
<feature type="compositionally biased region" description="Low complexity" evidence="1">
    <location>
        <begin position="25"/>
        <end position="66"/>
    </location>
</feature>
<feature type="compositionally biased region" description="Low complexity" evidence="1">
    <location>
        <begin position="75"/>
        <end position="84"/>
    </location>
</feature>
<dbReference type="PANTHER" id="PTHR24637">
    <property type="entry name" value="COLLAGEN"/>
    <property type="match status" value="1"/>
</dbReference>
<feature type="compositionally biased region" description="Low complexity" evidence="1">
    <location>
        <begin position="90"/>
        <end position="111"/>
    </location>
</feature>
<dbReference type="Pfam" id="PF01391">
    <property type="entry name" value="Collagen"/>
    <property type="match status" value="1"/>
</dbReference>
<dbReference type="InterPro" id="IPR008160">
    <property type="entry name" value="Collagen"/>
</dbReference>
<evidence type="ECO:0000256" key="1">
    <source>
        <dbReference type="SAM" id="MobiDB-lite"/>
    </source>
</evidence>